<dbReference type="AlphaFoldDB" id="A0AAD6UF02"/>
<sequence>MAARTVLRIQELCDEIADYIFISPCSRETLETATLVGSQALRTAAQSRLFHHLVLDPWQDTGGFEDDPKTRGEGVLYVHQRAAAIPRYIAVIAAAPHLARHVRALSVLALPVILRAVVDTSFPLLRILSLDFIDLKPGHDVLALLRLAGECIALPSLRDLALKNIVDRLTFSEFKRLFGGCSAPLRSIALTNIKLRDSPPDAPPSPSSAPRVQLKMLHLTKTSPALIPWLLSPASPFDLAHLTYLEISRVVPALSALFARASLTLTRLVWRVSVPFDTEPEETRSEGDAMFAADAMISAADLPALRAVEVRMCDLAQARQCMPWLAARGLLVCDSEYIDS</sequence>
<accession>A0AAD6UF02</accession>
<keyword evidence="2" id="KW-1185">Reference proteome</keyword>
<gene>
    <name evidence="1" type="ORF">B0H15DRAFT_796120</name>
</gene>
<proteinExistence type="predicted"/>
<protein>
    <submittedName>
        <fullName evidence="1">Uncharacterized protein</fullName>
    </submittedName>
</protein>
<organism evidence="1 2">
    <name type="scientific">Mycena belliarum</name>
    <dbReference type="NCBI Taxonomy" id="1033014"/>
    <lineage>
        <taxon>Eukaryota</taxon>
        <taxon>Fungi</taxon>
        <taxon>Dikarya</taxon>
        <taxon>Basidiomycota</taxon>
        <taxon>Agaricomycotina</taxon>
        <taxon>Agaricomycetes</taxon>
        <taxon>Agaricomycetidae</taxon>
        <taxon>Agaricales</taxon>
        <taxon>Marasmiineae</taxon>
        <taxon>Mycenaceae</taxon>
        <taxon>Mycena</taxon>
    </lineage>
</organism>
<dbReference type="EMBL" id="JARJCN010000004">
    <property type="protein sequence ID" value="KAJ7101286.1"/>
    <property type="molecule type" value="Genomic_DNA"/>
</dbReference>
<evidence type="ECO:0000313" key="2">
    <source>
        <dbReference type="Proteomes" id="UP001222325"/>
    </source>
</evidence>
<comment type="caution">
    <text evidence="1">The sequence shown here is derived from an EMBL/GenBank/DDBJ whole genome shotgun (WGS) entry which is preliminary data.</text>
</comment>
<reference evidence="1" key="1">
    <citation type="submission" date="2023-03" db="EMBL/GenBank/DDBJ databases">
        <title>Massive genome expansion in bonnet fungi (Mycena s.s.) driven by repeated elements and novel gene families across ecological guilds.</title>
        <authorList>
            <consortium name="Lawrence Berkeley National Laboratory"/>
            <person name="Harder C.B."/>
            <person name="Miyauchi S."/>
            <person name="Viragh M."/>
            <person name="Kuo A."/>
            <person name="Thoen E."/>
            <person name="Andreopoulos B."/>
            <person name="Lu D."/>
            <person name="Skrede I."/>
            <person name="Drula E."/>
            <person name="Henrissat B."/>
            <person name="Morin E."/>
            <person name="Kohler A."/>
            <person name="Barry K."/>
            <person name="LaButti K."/>
            <person name="Morin E."/>
            <person name="Salamov A."/>
            <person name="Lipzen A."/>
            <person name="Mereny Z."/>
            <person name="Hegedus B."/>
            <person name="Baldrian P."/>
            <person name="Stursova M."/>
            <person name="Weitz H."/>
            <person name="Taylor A."/>
            <person name="Grigoriev I.V."/>
            <person name="Nagy L.G."/>
            <person name="Martin F."/>
            <person name="Kauserud H."/>
        </authorList>
    </citation>
    <scope>NUCLEOTIDE SEQUENCE</scope>
    <source>
        <strain evidence="1">CBHHK173m</strain>
    </source>
</reference>
<evidence type="ECO:0000313" key="1">
    <source>
        <dbReference type="EMBL" id="KAJ7101286.1"/>
    </source>
</evidence>
<name>A0AAD6UF02_9AGAR</name>
<dbReference type="Proteomes" id="UP001222325">
    <property type="component" value="Unassembled WGS sequence"/>
</dbReference>